<name>A0AAW0B5B0_9AGAR</name>
<comment type="caution">
    <text evidence="2">The sequence shown here is derived from an EMBL/GenBank/DDBJ whole genome shotgun (WGS) entry which is preliminary data.</text>
</comment>
<feature type="domain" description="F-box" evidence="1">
    <location>
        <begin position="9"/>
        <end position="60"/>
    </location>
</feature>
<dbReference type="EMBL" id="JAWWNJ010000041">
    <property type="protein sequence ID" value="KAK7020436.1"/>
    <property type="molecule type" value="Genomic_DNA"/>
</dbReference>
<sequence length="439" mass="48976">MDTATVWIHGLPAEILILIFSCCCRERYTLHASLPLALSHVCRLWRDVAYSVPSLWASFSLFISSQRRPPDNQGLLFLLRLHLEQSAAHPLSFHVSGVFKDPHVSPAASVLDLIAALVDHSDRWLNVKIPLKDALAPIYNRLCGRINRLESLDLRVHGIPGNLGVDCTYFGEVPHLRHLGIGSSLTFQMPFPSNQLTSLHLGAASTMDMCRFMTHCPCPQLTSLTLNPHLAHSAPLQILPPFLHLKTLILAIRDGYSRNPVIDVLEHLTTPSLERLEVVGLREIQLPARAFEAFIQRSGCTLRCLAINFKDFLPFPLLKHNLHILSASLTHLSVLNRGKTSITVDLILRSLTVNNASTDCLLPNLLCFEVHAPSFRTSVLDFVASRRVRTPGISMLMKLILHNSPETETDRARLESLCGQGLVLLSLPPYKMHKSDLFT</sequence>
<organism evidence="2 3">
    <name type="scientific">Favolaschia claudopus</name>
    <dbReference type="NCBI Taxonomy" id="2862362"/>
    <lineage>
        <taxon>Eukaryota</taxon>
        <taxon>Fungi</taxon>
        <taxon>Dikarya</taxon>
        <taxon>Basidiomycota</taxon>
        <taxon>Agaricomycotina</taxon>
        <taxon>Agaricomycetes</taxon>
        <taxon>Agaricomycetidae</taxon>
        <taxon>Agaricales</taxon>
        <taxon>Marasmiineae</taxon>
        <taxon>Mycenaceae</taxon>
        <taxon>Favolaschia</taxon>
    </lineage>
</organism>
<protein>
    <submittedName>
        <fullName evidence="2">F-box domain-containing protein</fullName>
    </submittedName>
</protein>
<dbReference type="Gene3D" id="1.20.1280.50">
    <property type="match status" value="1"/>
</dbReference>
<dbReference type="SUPFAM" id="SSF81383">
    <property type="entry name" value="F-box domain"/>
    <property type="match status" value="1"/>
</dbReference>
<dbReference type="Proteomes" id="UP001362999">
    <property type="component" value="Unassembled WGS sequence"/>
</dbReference>
<gene>
    <name evidence="2" type="ORF">R3P38DRAFT_1213478</name>
</gene>
<dbReference type="InterPro" id="IPR036047">
    <property type="entry name" value="F-box-like_dom_sf"/>
</dbReference>
<dbReference type="InterPro" id="IPR001810">
    <property type="entry name" value="F-box_dom"/>
</dbReference>
<evidence type="ECO:0000259" key="1">
    <source>
        <dbReference type="Pfam" id="PF12937"/>
    </source>
</evidence>
<accession>A0AAW0B5B0</accession>
<evidence type="ECO:0000313" key="3">
    <source>
        <dbReference type="Proteomes" id="UP001362999"/>
    </source>
</evidence>
<dbReference type="AlphaFoldDB" id="A0AAW0B5B0"/>
<keyword evidence="3" id="KW-1185">Reference proteome</keyword>
<reference evidence="2 3" key="1">
    <citation type="journal article" date="2024" name="J Genomics">
        <title>Draft genome sequencing and assembly of Favolaschia claudopus CIRM-BRFM 2984 isolated from oak limbs.</title>
        <authorList>
            <person name="Navarro D."/>
            <person name="Drula E."/>
            <person name="Chaduli D."/>
            <person name="Cazenave R."/>
            <person name="Ahrendt S."/>
            <person name="Wang J."/>
            <person name="Lipzen A."/>
            <person name="Daum C."/>
            <person name="Barry K."/>
            <person name="Grigoriev I.V."/>
            <person name="Favel A."/>
            <person name="Rosso M.N."/>
            <person name="Martin F."/>
        </authorList>
    </citation>
    <scope>NUCLEOTIDE SEQUENCE [LARGE SCALE GENOMIC DNA]</scope>
    <source>
        <strain evidence="2 3">CIRM-BRFM 2984</strain>
    </source>
</reference>
<proteinExistence type="predicted"/>
<evidence type="ECO:0000313" key="2">
    <source>
        <dbReference type="EMBL" id="KAK7020436.1"/>
    </source>
</evidence>
<dbReference type="Pfam" id="PF12937">
    <property type="entry name" value="F-box-like"/>
    <property type="match status" value="1"/>
</dbReference>